<feature type="region of interest" description="Disordered" evidence="3">
    <location>
        <begin position="427"/>
        <end position="452"/>
    </location>
</feature>
<dbReference type="PROSITE" id="PS50013">
    <property type="entry name" value="CHROMO_2"/>
    <property type="match status" value="1"/>
</dbReference>
<sequence length="931" mass="98303">MGKEIDPADIGKHPDLIKKAQAEIGQCDVLVCGRCHTVFHLIELFREHKEKEPECKRSSTSPLHDCDEAQTKVWAFLLWKSTQQNAPTPGATNEKAGSGNSWKLYQTWVKLDDSVRDTWVVAGKTIQSFGKTGSGSLHEMPVKITKTIVEKTDEQKPGTPAAVNAQNRVMTPVRKPGDVKTSPGLLDPKNRTPGVAAGLVGAAKKPDVPVKPGTTVPGKRSVAKRTHPKTGEVSEEEVEKILAKRFSPGIKMHEYLVKWSKMTNEHNTWEPLTHLHSCQSVLEYFEVQLAKQKEQRAAAAARALQQQRQEKAKVAGSGPGTPAGANATPSTGSSPLSPSNAMRPNRVSKTNAVDRVKLWSTGNQDGSSEEGGVKRKLDDSENDAATDQDGSETPKKMRTDSNSAINDALNKVSQSGSVKIVSVPATGAGIKASPGGSATVNGGTASPSSATVKDSNAAEVVIIKSPKDGVPSGISKKPVGMLTGGTAVNRGILPRGEAKVKIVPKSEPGGIFKIKPETSSQTSQQQQQQGGSPASGTATSTVTTRFIRRNVDGTPQIVRQTIRKAPKVVSSTPGLQRQALPAGRPIGSAPSTPVGTSRPAGTAPGVQQRSSLTPRVGSTIAPRPVTRVVPGTPSNVVRTATASSEQKLNALRKQGVNVVKHVVTTSSTKAKPANEDEDDGMMNDGFPSNLPLPTPPSPPRALTLCPVTGKVLGQAEGEPTPVPSPENESEEKKPVAVKKEESDQQQRATDGEAADQQQLVVAGGGDQTDMQVQQLMTNEDGSPIIVAGEDGTLYQVAGKNAEGQTILIAQGADGEQSCVLVTSQEGEEEAQPGSAGVLTLDAAVSEAVAVPQEGQQLTEEQAAQYQQTVDTNQQLTIQTEDSQDGQITAEVVQADQPSPGGTRRVVLLLPDGSFMMTEVNDEQYQSLNLVN</sequence>
<feature type="region of interest" description="Disordered" evidence="3">
    <location>
        <begin position="662"/>
        <end position="756"/>
    </location>
</feature>
<feature type="compositionally biased region" description="Polar residues" evidence="3">
    <location>
        <begin position="534"/>
        <end position="544"/>
    </location>
</feature>
<dbReference type="GO" id="GO:0005694">
    <property type="term" value="C:chromosome"/>
    <property type="evidence" value="ECO:0007669"/>
    <property type="project" value="UniProtKB-ARBA"/>
</dbReference>
<feature type="compositionally biased region" description="Pro residues" evidence="3">
    <location>
        <begin position="690"/>
        <end position="699"/>
    </location>
</feature>
<accession>A0A084VKX9</accession>
<feature type="compositionally biased region" description="Polar residues" evidence="3">
    <location>
        <begin position="436"/>
        <end position="452"/>
    </location>
</feature>
<dbReference type="SUPFAM" id="SSF54160">
    <property type="entry name" value="Chromo domain-like"/>
    <property type="match status" value="1"/>
</dbReference>
<dbReference type="InterPro" id="IPR016197">
    <property type="entry name" value="Chromo-like_dom_sf"/>
</dbReference>
<feature type="compositionally biased region" description="Low complexity" evidence="3">
    <location>
        <begin position="622"/>
        <end position="633"/>
    </location>
</feature>
<dbReference type="VEuPathDB" id="VectorBase:ASIS009278"/>
<comment type="subcellular location">
    <subcellularLocation>
        <location evidence="1">Nucleus</location>
    </subcellularLocation>
</comment>
<proteinExistence type="predicted"/>
<dbReference type="Proteomes" id="UP000030765">
    <property type="component" value="Unassembled WGS sequence"/>
</dbReference>
<dbReference type="EnsemblMetazoa" id="ASIC006003-RA">
    <property type="protein sequence ID" value="ASIC006003-PA"/>
    <property type="gene ID" value="ASIC006003"/>
</dbReference>
<dbReference type="PANTHER" id="PTHR22812">
    <property type="entry name" value="CHROMOBOX PROTEIN"/>
    <property type="match status" value="1"/>
</dbReference>
<dbReference type="OrthoDB" id="1918685at2759"/>
<dbReference type="EMBL" id="ATLV01014310">
    <property type="status" value="NOT_ANNOTATED_CDS"/>
    <property type="molecule type" value="Genomic_DNA"/>
</dbReference>
<feature type="region of interest" description="Disordered" evidence="3">
    <location>
        <begin position="503"/>
        <end position="634"/>
    </location>
</feature>
<dbReference type="InterPro" id="IPR000953">
    <property type="entry name" value="Chromo/chromo_shadow_dom"/>
</dbReference>
<feature type="compositionally biased region" description="Low complexity" evidence="3">
    <location>
        <begin position="518"/>
        <end position="532"/>
    </location>
</feature>
<dbReference type="EMBL" id="KE524956">
    <property type="protein sequence ID" value="KFB38623.1"/>
    <property type="molecule type" value="Genomic_DNA"/>
</dbReference>
<dbReference type="SMART" id="SM00298">
    <property type="entry name" value="CHROMO"/>
    <property type="match status" value="1"/>
</dbReference>
<keyword evidence="7" id="KW-1185">Reference proteome</keyword>
<feature type="region of interest" description="Disordered" evidence="3">
    <location>
        <begin position="300"/>
        <end position="401"/>
    </location>
</feature>
<feature type="compositionally biased region" description="Low complexity" evidence="3">
    <location>
        <begin position="328"/>
        <end position="339"/>
    </location>
</feature>
<feature type="domain" description="Chromo" evidence="4">
    <location>
        <begin position="236"/>
        <end position="296"/>
    </location>
</feature>
<evidence type="ECO:0000259" key="4">
    <source>
        <dbReference type="PROSITE" id="PS50013"/>
    </source>
</evidence>
<feature type="compositionally biased region" description="Basic and acidic residues" evidence="3">
    <location>
        <begin position="730"/>
        <end position="744"/>
    </location>
</feature>
<dbReference type="OMA" id="MDSFKQW"/>
<dbReference type="AlphaFoldDB" id="A0A084VKX9"/>
<dbReference type="Gene3D" id="2.40.50.40">
    <property type="match status" value="1"/>
</dbReference>
<name>A0A084VKX9_ANOSI</name>
<dbReference type="InterPro" id="IPR051219">
    <property type="entry name" value="Heterochromatin_chromo-domain"/>
</dbReference>
<feature type="compositionally biased region" description="Acidic residues" evidence="3">
    <location>
        <begin position="380"/>
        <end position="390"/>
    </location>
</feature>
<reference evidence="6" key="2">
    <citation type="submission" date="2020-05" db="UniProtKB">
        <authorList>
            <consortium name="EnsemblMetazoa"/>
        </authorList>
    </citation>
    <scope>IDENTIFICATION</scope>
</reference>
<evidence type="ECO:0000313" key="5">
    <source>
        <dbReference type="EMBL" id="KFB38623.1"/>
    </source>
</evidence>
<keyword evidence="2" id="KW-0539">Nucleus</keyword>
<evidence type="ECO:0000256" key="3">
    <source>
        <dbReference type="SAM" id="MobiDB-lite"/>
    </source>
</evidence>
<dbReference type="Pfam" id="PF00385">
    <property type="entry name" value="Chromo"/>
    <property type="match status" value="1"/>
</dbReference>
<reference evidence="5 7" key="1">
    <citation type="journal article" date="2014" name="BMC Genomics">
        <title>Genome sequence of Anopheles sinensis provides insight into genetics basis of mosquito competence for malaria parasites.</title>
        <authorList>
            <person name="Zhou D."/>
            <person name="Zhang D."/>
            <person name="Ding G."/>
            <person name="Shi L."/>
            <person name="Hou Q."/>
            <person name="Ye Y."/>
            <person name="Xu Y."/>
            <person name="Zhou H."/>
            <person name="Xiong C."/>
            <person name="Li S."/>
            <person name="Yu J."/>
            <person name="Hong S."/>
            <person name="Yu X."/>
            <person name="Zou P."/>
            <person name="Chen C."/>
            <person name="Chang X."/>
            <person name="Wang W."/>
            <person name="Lv Y."/>
            <person name="Sun Y."/>
            <person name="Ma L."/>
            <person name="Shen B."/>
            <person name="Zhu C."/>
        </authorList>
    </citation>
    <scope>NUCLEOTIDE SEQUENCE [LARGE SCALE GENOMIC DNA]</scope>
</reference>
<gene>
    <name evidence="5" type="ORF">ZHAS_00006003</name>
</gene>
<dbReference type="GO" id="GO:0005634">
    <property type="term" value="C:nucleus"/>
    <property type="evidence" value="ECO:0007669"/>
    <property type="project" value="UniProtKB-SubCell"/>
</dbReference>
<evidence type="ECO:0000256" key="1">
    <source>
        <dbReference type="ARBA" id="ARBA00004123"/>
    </source>
</evidence>
<evidence type="ECO:0000313" key="7">
    <source>
        <dbReference type="Proteomes" id="UP000030765"/>
    </source>
</evidence>
<feature type="region of interest" description="Disordered" evidence="3">
    <location>
        <begin position="207"/>
        <end position="231"/>
    </location>
</feature>
<evidence type="ECO:0000256" key="2">
    <source>
        <dbReference type="ARBA" id="ARBA00023242"/>
    </source>
</evidence>
<protein>
    <submittedName>
        <fullName evidence="5">AGAP012013-PA-like protein</fullName>
    </submittedName>
</protein>
<evidence type="ECO:0000313" key="6">
    <source>
        <dbReference type="EnsemblMetazoa" id="ASIC006003-PA"/>
    </source>
</evidence>
<dbReference type="STRING" id="74873.A0A084VKX9"/>
<dbReference type="InterPro" id="IPR023780">
    <property type="entry name" value="Chromo_domain"/>
</dbReference>
<feature type="compositionally biased region" description="Low complexity" evidence="3">
    <location>
        <begin position="662"/>
        <end position="671"/>
    </location>
</feature>
<dbReference type="VEuPathDB" id="VectorBase:ASIC006003"/>
<organism evidence="5">
    <name type="scientific">Anopheles sinensis</name>
    <name type="common">Mosquito</name>
    <dbReference type="NCBI Taxonomy" id="74873"/>
    <lineage>
        <taxon>Eukaryota</taxon>
        <taxon>Metazoa</taxon>
        <taxon>Ecdysozoa</taxon>
        <taxon>Arthropoda</taxon>
        <taxon>Hexapoda</taxon>
        <taxon>Insecta</taxon>
        <taxon>Pterygota</taxon>
        <taxon>Neoptera</taxon>
        <taxon>Endopterygota</taxon>
        <taxon>Diptera</taxon>
        <taxon>Nematocera</taxon>
        <taxon>Culicoidea</taxon>
        <taxon>Culicidae</taxon>
        <taxon>Anophelinae</taxon>
        <taxon>Anopheles</taxon>
    </lineage>
</organism>